<dbReference type="Proteomes" id="UP000030641">
    <property type="component" value="Unassembled WGS sequence"/>
</dbReference>
<sequence length="165" mass="18833">MCQQANGGWESNVSWGCVSPIKRYVLPCESCVLHYLMDVPLDLTMRVISHGIFEGTPCFLVEVFERIWSSHDELHNGPLHKKRILQNAVMQRLINKVTLADVVKNFFGPSIDTGLYCIIDYELQGKRITGLGQHLFVNKHLPNLMQELQEQRLTSQPPHSSWSTS</sequence>
<dbReference type="RefSeq" id="XP_013340835.1">
    <property type="nucleotide sequence ID" value="XM_013485381.1"/>
</dbReference>
<dbReference type="InParanoid" id="A0A074Y3V2"/>
<dbReference type="EMBL" id="KL584771">
    <property type="protein sequence ID" value="KEQ92395.1"/>
    <property type="molecule type" value="Genomic_DNA"/>
</dbReference>
<dbReference type="HOGENOM" id="CLU_1610441_0_0_1"/>
<organism evidence="1 2">
    <name type="scientific">Aureobasidium subglaciale (strain EXF-2481)</name>
    <name type="common">Aureobasidium pullulans var. subglaciale</name>
    <dbReference type="NCBI Taxonomy" id="1043005"/>
    <lineage>
        <taxon>Eukaryota</taxon>
        <taxon>Fungi</taxon>
        <taxon>Dikarya</taxon>
        <taxon>Ascomycota</taxon>
        <taxon>Pezizomycotina</taxon>
        <taxon>Dothideomycetes</taxon>
        <taxon>Dothideomycetidae</taxon>
        <taxon>Dothideales</taxon>
        <taxon>Saccotheciaceae</taxon>
        <taxon>Aureobasidium</taxon>
    </lineage>
</organism>
<evidence type="ECO:0000313" key="1">
    <source>
        <dbReference type="EMBL" id="KEQ92395.1"/>
    </source>
</evidence>
<gene>
    <name evidence="1" type="ORF">AUEXF2481DRAFT_43185</name>
</gene>
<evidence type="ECO:0000313" key="2">
    <source>
        <dbReference type="Proteomes" id="UP000030641"/>
    </source>
</evidence>
<keyword evidence="2" id="KW-1185">Reference proteome</keyword>
<dbReference type="GeneID" id="25367343"/>
<reference evidence="1 2" key="1">
    <citation type="journal article" date="2014" name="BMC Genomics">
        <title>Genome sequencing of four Aureobasidium pullulans varieties: biotechnological potential, stress tolerance, and description of new species.</title>
        <authorList>
            <person name="Gostin Ar C."/>
            <person name="Ohm R.A."/>
            <person name="Kogej T."/>
            <person name="Sonjak S."/>
            <person name="Turk M."/>
            <person name="Zajc J."/>
            <person name="Zalar P."/>
            <person name="Grube M."/>
            <person name="Sun H."/>
            <person name="Han J."/>
            <person name="Sharma A."/>
            <person name="Chiniquy J."/>
            <person name="Ngan C.Y."/>
            <person name="Lipzen A."/>
            <person name="Barry K."/>
            <person name="Grigoriev I.V."/>
            <person name="Gunde-Cimerman N."/>
        </authorList>
    </citation>
    <scope>NUCLEOTIDE SEQUENCE [LARGE SCALE GENOMIC DNA]</scope>
    <source>
        <strain evidence="1 2">EXF-2481</strain>
    </source>
</reference>
<protein>
    <submittedName>
        <fullName evidence="1">Uncharacterized protein</fullName>
    </submittedName>
</protein>
<dbReference type="AlphaFoldDB" id="A0A074Y3V2"/>
<name>A0A074Y3V2_AURSE</name>
<accession>A0A074Y3V2</accession>
<proteinExistence type="predicted"/>